<comment type="subcellular location">
    <subcellularLocation>
        <location evidence="1">Secreted</location>
    </subcellularLocation>
</comment>
<keyword evidence="4" id="KW-0732">Signal</keyword>
<sequence length="241" mass="27439">MIILSTLKVSKYFPPYLGACGRTIVAGHGGIDLMDFINENWETRADLSLQLLVMVEDFLEKDPNWVVLFVDFIMAQFRVKANGKVLLIDAEDIGIIDRHHVKKYGTHKPKAPCNSECFMEFANYLTNRTSTVQEEHDRWCANTVHMVGSAMKALVCTRILSNIPQHKKNDTFDQNKQHHHDDTGLLHSIPVERERIESLLTECVHETSVGGRDKAFKELQLVLTQYAEHSKRAVLLGVPRS</sequence>
<proteinExistence type="inferred from homology"/>
<evidence type="ECO:0000313" key="6">
    <source>
        <dbReference type="EMBL" id="KAK2192785.1"/>
    </source>
</evidence>
<name>A0AAD9PDI5_RIDPI</name>
<evidence type="ECO:0000256" key="1">
    <source>
        <dbReference type="ARBA" id="ARBA00004613"/>
    </source>
</evidence>
<dbReference type="PANTHER" id="PTHR32073:SF10">
    <property type="entry name" value="FAM69 PROTEIN-KINASE DOMAIN-CONTAINING PROTEIN"/>
    <property type="match status" value="1"/>
</dbReference>
<dbReference type="Proteomes" id="UP001209878">
    <property type="component" value="Unassembled WGS sequence"/>
</dbReference>
<evidence type="ECO:0000256" key="4">
    <source>
        <dbReference type="ARBA" id="ARBA00022729"/>
    </source>
</evidence>
<dbReference type="GO" id="GO:0005576">
    <property type="term" value="C:extracellular region"/>
    <property type="evidence" value="ECO:0007669"/>
    <property type="project" value="UniProtKB-SubCell"/>
</dbReference>
<evidence type="ECO:0000313" key="7">
    <source>
        <dbReference type="Proteomes" id="UP001209878"/>
    </source>
</evidence>
<accession>A0AAD9PDI5</accession>
<reference evidence="6" key="1">
    <citation type="journal article" date="2023" name="Mol. Biol. Evol.">
        <title>Third-Generation Sequencing Reveals the Adaptive Role of the Epigenome in Three Deep-Sea Polychaetes.</title>
        <authorList>
            <person name="Perez M."/>
            <person name="Aroh O."/>
            <person name="Sun Y."/>
            <person name="Lan Y."/>
            <person name="Juniper S.K."/>
            <person name="Young C.R."/>
            <person name="Angers B."/>
            <person name="Qian P.Y."/>
        </authorList>
    </citation>
    <scope>NUCLEOTIDE SEQUENCE</scope>
    <source>
        <strain evidence="6">R07B-5</strain>
    </source>
</reference>
<organism evidence="6 7">
    <name type="scientific">Ridgeia piscesae</name>
    <name type="common">Tubeworm</name>
    <dbReference type="NCBI Taxonomy" id="27915"/>
    <lineage>
        <taxon>Eukaryota</taxon>
        <taxon>Metazoa</taxon>
        <taxon>Spiralia</taxon>
        <taxon>Lophotrochozoa</taxon>
        <taxon>Annelida</taxon>
        <taxon>Polychaeta</taxon>
        <taxon>Sedentaria</taxon>
        <taxon>Canalipalpata</taxon>
        <taxon>Sabellida</taxon>
        <taxon>Siboglinidae</taxon>
        <taxon>Ridgeia</taxon>
    </lineage>
</organism>
<evidence type="ECO:0000259" key="5">
    <source>
        <dbReference type="Pfam" id="PF12260"/>
    </source>
</evidence>
<feature type="domain" description="FAM69 protein-kinase" evidence="5">
    <location>
        <begin position="2"/>
        <end position="182"/>
    </location>
</feature>
<dbReference type="InterPro" id="IPR022049">
    <property type="entry name" value="FAM69_kinase_dom"/>
</dbReference>
<evidence type="ECO:0000256" key="2">
    <source>
        <dbReference type="ARBA" id="ARBA00006338"/>
    </source>
</evidence>
<comment type="caution">
    <text evidence="6">The sequence shown here is derived from an EMBL/GenBank/DDBJ whole genome shotgun (WGS) entry which is preliminary data.</text>
</comment>
<dbReference type="EMBL" id="JAODUO010000023">
    <property type="protein sequence ID" value="KAK2192785.1"/>
    <property type="molecule type" value="Genomic_DNA"/>
</dbReference>
<keyword evidence="7" id="KW-1185">Reference proteome</keyword>
<comment type="similarity">
    <text evidence="2">Belongs to the DIPK family.</text>
</comment>
<dbReference type="PANTHER" id="PTHR32073">
    <property type="entry name" value="GH11358P"/>
    <property type="match status" value="1"/>
</dbReference>
<gene>
    <name evidence="6" type="ORF">NP493_23g07027</name>
</gene>
<dbReference type="InterPro" id="IPR020519">
    <property type="entry name" value="DIPK2A/B"/>
</dbReference>
<protein>
    <recommendedName>
        <fullName evidence="5">FAM69 protein-kinase domain-containing protein</fullName>
    </recommendedName>
</protein>
<evidence type="ECO:0000256" key="3">
    <source>
        <dbReference type="ARBA" id="ARBA00022525"/>
    </source>
</evidence>
<dbReference type="Pfam" id="PF12260">
    <property type="entry name" value="PIP49_C"/>
    <property type="match status" value="1"/>
</dbReference>
<dbReference type="AlphaFoldDB" id="A0AAD9PDI5"/>
<keyword evidence="3" id="KW-0964">Secreted</keyword>